<comment type="caution">
    <text evidence="1">The sequence shown here is derived from an EMBL/GenBank/DDBJ whole genome shotgun (WGS) entry which is preliminary data.</text>
</comment>
<name>A0A4R3UVB5_9BURK</name>
<accession>A0A4R3UVB5</accession>
<keyword evidence="2" id="KW-1185">Reference proteome</keyword>
<gene>
    <name evidence="1" type="ORF">EV686_110102</name>
</gene>
<dbReference type="Proteomes" id="UP000294692">
    <property type="component" value="Unassembled WGS sequence"/>
</dbReference>
<dbReference type="AlphaFoldDB" id="A0A4R3UVB5"/>
<proteinExistence type="predicted"/>
<dbReference type="EMBL" id="SMBX01000010">
    <property type="protein sequence ID" value="TCU93934.1"/>
    <property type="molecule type" value="Genomic_DNA"/>
</dbReference>
<sequence>MNARPLFADAGTGSPDARELVGKCIPTFDEFWSAWPKREAKKDARRAWDKLRPQDRIAALAAVPAHIARWKREGRARNHIPHPATWLNGERWEDELGEIFAPTQPQRPAQSGPAWWTSHTLMERKGREVGIGPARPGESSDQYRARIQAAIEDQQRYAAASG</sequence>
<organism evidence="1 2">
    <name type="scientific">Paracandidimonas soli</name>
    <dbReference type="NCBI Taxonomy" id="1917182"/>
    <lineage>
        <taxon>Bacteria</taxon>
        <taxon>Pseudomonadati</taxon>
        <taxon>Pseudomonadota</taxon>
        <taxon>Betaproteobacteria</taxon>
        <taxon>Burkholderiales</taxon>
        <taxon>Alcaligenaceae</taxon>
        <taxon>Paracandidimonas</taxon>
    </lineage>
</organism>
<protein>
    <submittedName>
        <fullName evidence="1">Uncharacterized protein</fullName>
    </submittedName>
</protein>
<reference evidence="1 2" key="1">
    <citation type="submission" date="2019-03" db="EMBL/GenBank/DDBJ databases">
        <title>Genomic Encyclopedia of Type Strains, Phase IV (KMG-IV): sequencing the most valuable type-strain genomes for metagenomic binning, comparative biology and taxonomic classification.</title>
        <authorList>
            <person name="Goeker M."/>
        </authorList>
    </citation>
    <scope>NUCLEOTIDE SEQUENCE [LARGE SCALE GENOMIC DNA]</scope>
    <source>
        <strain evidence="1 2">DSM 100048</strain>
    </source>
</reference>
<dbReference type="RefSeq" id="WP_132477972.1">
    <property type="nucleotide sequence ID" value="NZ_SMBX01000010.1"/>
</dbReference>
<dbReference type="OrthoDB" id="5526813at2"/>
<evidence type="ECO:0000313" key="2">
    <source>
        <dbReference type="Proteomes" id="UP000294692"/>
    </source>
</evidence>
<evidence type="ECO:0000313" key="1">
    <source>
        <dbReference type="EMBL" id="TCU93934.1"/>
    </source>
</evidence>